<dbReference type="Gene3D" id="3.20.20.140">
    <property type="entry name" value="Metal-dependent hydrolases"/>
    <property type="match status" value="1"/>
</dbReference>
<dbReference type="EMBL" id="CP040331">
    <property type="protein sequence ID" value="QCS44544.1"/>
    <property type="molecule type" value="Genomic_DNA"/>
</dbReference>
<geneLocation type="plasmid" evidence="2">
    <name>pnve500</name>
</geneLocation>
<dbReference type="AlphaFoldDB" id="A0A4P8WMB0"/>
<organism evidence="1 2">
    <name type="scientific">Natrinema versiforme</name>
    <dbReference type="NCBI Taxonomy" id="88724"/>
    <lineage>
        <taxon>Archaea</taxon>
        <taxon>Methanobacteriati</taxon>
        <taxon>Methanobacteriota</taxon>
        <taxon>Stenosarchaea group</taxon>
        <taxon>Halobacteria</taxon>
        <taxon>Halobacteriales</taxon>
        <taxon>Natrialbaceae</taxon>
        <taxon>Natrinema</taxon>
    </lineage>
</organism>
<reference evidence="2" key="1">
    <citation type="submission" date="2019-05" db="EMBL/GenBank/DDBJ databases">
        <title>Genome sequence and methylation pattern of the halophilic Archaeon Natrinema versiforme BOL5-4.</title>
        <authorList>
            <person name="DasSarma P."/>
            <person name="Anton B.P."/>
            <person name="DasSarma S.L."/>
            <person name="Martinez F.L."/>
            <person name="Guzman D."/>
            <person name="Roberts R.J."/>
            <person name="DasSarma S."/>
        </authorList>
    </citation>
    <scope>NUCLEOTIDE SEQUENCE [LARGE SCALE GENOMIC DNA]</scope>
    <source>
        <strain evidence="2">BOL5-4</strain>
        <plasmid evidence="2">pnve500</plasmid>
    </source>
</reference>
<dbReference type="Pfam" id="PF19799">
    <property type="entry name" value="DUF6282"/>
    <property type="match status" value="1"/>
</dbReference>
<dbReference type="Proteomes" id="UP000302218">
    <property type="component" value="Plasmid pNVE500"/>
</dbReference>
<evidence type="ECO:0008006" key="3">
    <source>
        <dbReference type="Google" id="ProtNLM"/>
    </source>
</evidence>
<evidence type="ECO:0000313" key="2">
    <source>
        <dbReference type="Proteomes" id="UP000302218"/>
    </source>
</evidence>
<protein>
    <recommendedName>
        <fullName evidence="3">Histidinol phosphatase</fullName>
    </recommendedName>
</protein>
<dbReference type="InterPro" id="IPR046249">
    <property type="entry name" value="DUF6282"/>
</dbReference>
<dbReference type="SUPFAM" id="SSF51556">
    <property type="entry name" value="Metallo-dependent hydrolases"/>
    <property type="match status" value="1"/>
</dbReference>
<keyword evidence="1" id="KW-0614">Plasmid</keyword>
<sequence>MSMTSSDLESIDHLVEGAVDTHMHTAPGAFPRHDTDFSAARKAQQHGMRAIVTKNHHFETASRAQNVRDELGFDLLGGITLNEWVGGLNPYAVDGVANFDADIIWMPTITAANHLENAAVQMFEAEEEEKAGITVLDDGELTDTTLNVLDRIAEQGFVIGLSHLSPEESIALVDEATDRGVDEFLVQHPHANFLDYSLDQMRMITDLGATLEFHYICTSEMMGNAATVDDYVTAVDAVGPENAVMATDGGATANPPAMEQFKRFIRAMLRAGVSESEIETMIKENPKRIFDLD</sequence>
<proteinExistence type="predicted"/>
<evidence type="ECO:0000313" key="1">
    <source>
        <dbReference type="EMBL" id="QCS44544.1"/>
    </source>
</evidence>
<dbReference type="KEGG" id="nvr:FEJ81_19705"/>
<dbReference type="InterPro" id="IPR032466">
    <property type="entry name" value="Metal_Hydrolase"/>
</dbReference>
<gene>
    <name evidence="1" type="ORF">FEJ81_19705</name>
</gene>
<name>A0A4P8WMB0_9EURY</name>
<accession>A0A4P8WMB0</accession>